<dbReference type="Pfam" id="PF00046">
    <property type="entry name" value="Homeodomain"/>
    <property type="match status" value="1"/>
</dbReference>
<dbReference type="EMBL" id="JAIWYP010000013">
    <property type="protein sequence ID" value="KAH3721528.1"/>
    <property type="molecule type" value="Genomic_DNA"/>
</dbReference>
<feature type="compositionally biased region" description="Basic and acidic residues" evidence="8">
    <location>
        <begin position="69"/>
        <end position="80"/>
    </location>
</feature>
<accession>A0A9D4CDM1</accession>
<comment type="caution">
    <text evidence="10">The sequence shown here is derived from an EMBL/GenBank/DDBJ whole genome shotgun (WGS) entry which is preliminary data.</text>
</comment>
<evidence type="ECO:0000256" key="8">
    <source>
        <dbReference type="SAM" id="MobiDB-lite"/>
    </source>
</evidence>
<keyword evidence="3 6" id="KW-0238">DNA-binding</keyword>
<dbReference type="Proteomes" id="UP000828390">
    <property type="component" value="Unassembled WGS sequence"/>
</dbReference>
<dbReference type="GO" id="GO:0000981">
    <property type="term" value="F:DNA-binding transcription factor activity, RNA polymerase II-specific"/>
    <property type="evidence" value="ECO:0007669"/>
    <property type="project" value="TreeGrafter"/>
</dbReference>
<dbReference type="PROSITE" id="PS50071">
    <property type="entry name" value="HOMEOBOX_2"/>
    <property type="match status" value="1"/>
</dbReference>
<feature type="DNA-binding region" description="Homeobox" evidence="6">
    <location>
        <begin position="15"/>
        <end position="74"/>
    </location>
</feature>
<feature type="region of interest" description="Disordered" evidence="8">
    <location>
        <begin position="69"/>
        <end position="91"/>
    </location>
</feature>
<gene>
    <name evidence="10" type="ORF">DPMN_064457</name>
</gene>
<dbReference type="SUPFAM" id="SSF46689">
    <property type="entry name" value="Homeodomain-like"/>
    <property type="match status" value="1"/>
</dbReference>
<evidence type="ECO:0000256" key="3">
    <source>
        <dbReference type="ARBA" id="ARBA00023125"/>
    </source>
</evidence>
<reference evidence="10" key="2">
    <citation type="submission" date="2020-11" db="EMBL/GenBank/DDBJ databases">
        <authorList>
            <person name="McCartney M.A."/>
            <person name="Auch B."/>
            <person name="Kono T."/>
            <person name="Mallez S."/>
            <person name="Becker A."/>
            <person name="Gohl D.M."/>
            <person name="Silverstein K.A.T."/>
            <person name="Koren S."/>
            <person name="Bechman K.B."/>
            <person name="Herman A."/>
            <person name="Abrahante J.E."/>
            <person name="Garbe J."/>
        </authorList>
    </citation>
    <scope>NUCLEOTIDE SEQUENCE</scope>
    <source>
        <strain evidence="10">Duluth1</strain>
        <tissue evidence="10">Whole animal</tissue>
    </source>
</reference>
<dbReference type="CDD" id="cd00086">
    <property type="entry name" value="homeodomain"/>
    <property type="match status" value="1"/>
</dbReference>
<name>A0A9D4CDM1_DREPO</name>
<evidence type="ECO:0000256" key="1">
    <source>
        <dbReference type="ARBA" id="ARBA00004123"/>
    </source>
</evidence>
<keyword evidence="4 6" id="KW-0371">Homeobox</keyword>
<evidence type="ECO:0000256" key="4">
    <source>
        <dbReference type="ARBA" id="ARBA00023155"/>
    </source>
</evidence>
<dbReference type="AlphaFoldDB" id="A0A9D4CDM1"/>
<keyword evidence="5 6" id="KW-0539">Nucleus</keyword>
<evidence type="ECO:0000313" key="11">
    <source>
        <dbReference type="Proteomes" id="UP000828390"/>
    </source>
</evidence>
<evidence type="ECO:0000256" key="5">
    <source>
        <dbReference type="ARBA" id="ARBA00023242"/>
    </source>
</evidence>
<dbReference type="InterPro" id="IPR009057">
    <property type="entry name" value="Homeodomain-like_sf"/>
</dbReference>
<sequence>MKLTYNPTSGKTGSQRQEQTTFTREQLDALEAVYSNTSHPDVQVRVRLAIKLGLSGNNVMIWFKNRRSKTENTDNNDGSKGDPNFPRSDTRTIYNDDVSKLAQNDHLLKKRTPNKDCVNNMTQKQPKKRLRCVDVSEGEAWMPRLTSTPISCATEHRQSITTLNCSETNDVSFTEHYVNEAKVMSFITNFRIVTGR</sequence>
<dbReference type="GO" id="GO:0000978">
    <property type="term" value="F:RNA polymerase II cis-regulatory region sequence-specific DNA binding"/>
    <property type="evidence" value="ECO:0007669"/>
    <property type="project" value="TreeGrafter"/>
</dbReference>
<comment type="subcellular location">
    <subcellularLocation>
        <location evidence="1 6 7">Nucleus</location>
    </subcellularLocation>
</comment>
<dbReference type="InterPro" id="IPR001356">
    <property type="entry name" value="HD"/>
</dbReference>
<evidence type="ECO:0000256" key="6">
    <source>
        <dbReference type="PROSITE-ProRule" id="PRU00108"/>
    </source>
</evidence>
<protein>
    <recommendedName>
        <fullName evidence="9">Homeobox domain-containing protein</fullName>
    </recommendedName>
</protein>
<dbReference type="PANTHER" id="PTHR45793">
    <property type="entry name" value="HOMEOBOX PROTEIN"/>
    <property type="match status" value="1"/>
</dbReference>
<feature type="domain" description="Homeobox" evidence="9">
    <location>
        <begin position="13"/>
        <end position="73"/>
    </location>
</feature>
<feature type="region of interest" description="Disordered" evidence="8">
    <location>
        <begin position="1"/>
        <end position="20"/>
    </location>
</feature>
<keyword evidence="2" id="KW-0217">Developmental protein</keyword>
<dbReference type="Gene3D" id="1.10.10.60">
    <property type="entry name" value="Homeodomain-like"/>
    <property type="match status" value="1"/>
</dbReference>
<organism evidence="10 11">
    <name type="scientific">Dreissena polymorpha</name>
    <name type="common">Zebra mussel</name>
    <name type="synonym">Mytilus polymorpha</name>
    <dbReference type="NCBI Taxonomy" id="45954"/>
    <lineage>
        <taxon>Eukaryota</taxon>
        <taxon>Metazoa</taxon>
        <taxon>Spiralia</taxon>
        <taxon>Lophotrochozoa</taxon>
        <taxon>Mollusca</taxon>
        <taxon>Bivalvia</taxon>
        <taxon>Autobranchia</taxon>
        <taxon>Heteroconchia</taxon>
        <taxon>Euheterodonta</taxon>
        <taxon>Imparidentia</taxon>
        <taxon>Neoheterodontei</taxon>
        <taxon>Myida</taxon>
        <taxon>Dreissenoidea</taxon>
        <taxon>Dreissenidae</taxon>
        <taxon>Dreissena</taxon>
    </lineage>
</organism>
<dbReference type="SMART" id="SM00389">
    <property type="entry name" value="HOX"/>
    <property type="match status" value="1"/>
</dbReference>
<evidence type="ECO:0000256" key="7">
    <source>
        <dbReference type="RuleBase" id="RU000682"/>
    </source>
</evidence>
<evidence type="ECO:0000256" key="2">
    <source>
        <dbReference type="ARBA" id="ARBA00022473"/>
    </source>
</evidence>
<keyword evidence="11" id="KW-1185">Reference proteome</keyword>
<feature type="compositionally biased region" description="Polar residues" evidence="8">
    <location>
        <begin position="1"/>
        <end position="14"/>
    </location>
</feature>
<evidence type="ECO:0000313" key="10">
    <source>
        <dbReference type="EMBL" id="KAH3721528.1"/>
    </source>
</evidence>
<dbReference type="PANTHER" id="PTHR45793:SF5">
    <property type="entry name" value="HOMEOTIC PROTEIN OCELLILESS"/>
    <property type="match status" value="1"/>
</dbReference>
<dbReference type="GO" id="GO:0005634">
    <property type="term" value="C:nucleus"/>
    <property type="evidence" value="ECO:0007669"/>
    <property type="project" value="UniProtKB-SubCell"/>
</dbReference>
<reference evidence="10" key="1">
    <citation type="journal article" date="2019" name="bioRxiv">
        <title>The Genome of the Zebra Mussel, Dreissena polymorpha: A Resource for Invasive Species Research.</title>
        <authorList>
            <person name="McCartney M.A."/>
            <person name="Auch B."/>
            <person name="Kono T."/>
            <person name="Mallez S."/>
            <person name="Zhang Y."/>
            <person name="Obille A."/>
            <person name="Becker A."/>
            <person name="Abrahante J.E."/>
            <person name="Garbe J."/>
            <person name="Badalamenti J.P."/>
            <person name="Herman A."/>
            <person name="Mangelson H."/>
            <person name="Liachko I."/>
            <person name="Sullivan S."/>
            <person name="Sone E.D."/>
            <person name="Koren S."/>
            <person name="Silverstein K.A.T."/>
            <person name="Beckman K.B."/>
            <person name="Gohl D.M."/>
        </authorList>
    </citation>
    <scope>NUCLEOTIDE SEQUENCE</scope>
    <source>
        <strain evidence="10">Duluth1</strain>
        <tissue evidence="10">Whole animal</tissue>
    </source>
</reference>
<evidence type="ECO:0000259" key="9">
    <source>
        <dbReference type="PROSITE" id="PS50071"/>
    </source>
</evidence>
<proteinExistence type="predicted"/>